<dbReference type="PANTHER" id="PTHR38248">
    <property type="entry name" value="FUNK1 6"/>
    <property type="match status" value="1"/>
</dbReference>
<dbReference type="OrthoDB" id="2747778at2759"/>
<proteinExistence type="predicted"/>
<organism evidence="3 4">
    <name type="scientific">Rhizoctonia solani 123E</name>
    <dbReference type="NCBI Taxonomy" id="1423351"/>
    <lineage>
        <taxon>Eukaryota</taxon>
        <taxon>Fungi</taxon>
        <taxon>Dikarya</taxon>
        <taxon>Basidiomycota</taxon>
        <taxon>Agaricomycotina</taxon>
        <taxon>Agaricomycetes</taxon>
        <taxon>Cantharellales</taxon>
        <taxon>Ceratobasidiaceae</taxon>
        <taxon>Rhizoctonia</taxon>
    </lineage>
</organism>
<feature type="region of interest" description="Disordered" evidence="1">
    <location>
        <begin position="308"/>
        <end position="340"/>
    </location>
</feature>
<feature type="domain" description="Fungal-type protein kinase" evidence="2">
    <location>
        <begin position="109"/>
        <end position="551"/>
    </location>
</feature>
<gene>
    <name evidence="3" type="ORF">V565_126720</name>
</gene>
<feature type="compositionally biased region" description="Polar residues" evidence="1">
    <location>
        <begin position="259"/>
        <end position="275"/>
    </location>
</feature>
<dbReference type="InterPro" id="IPR011009">
    <property type="entry name" value="Kinase-like_dom_sf"/>
</dbReference>
<evidence type="ECO:0000313" key="4">
    <source>
        <dbReference type="Proteomes" id="UP000027456"/>
    </source>
</evidence>
<dbReference type="STRING" id="1423351.A0A074RND1"/>
<dbReference type="AlphaFoldDB" id="A0A074RND1"/>
<comment type="caution">
    <text evidence="3">The sequence shown here is derived from an EMBL/GenBank/DDBJ whole genome shotgun (WGS) entry which is preliminary data.</text>
</comment>
<feature type="region of interest" description="Disordered" evidence="1">
    <location>
        <begin position="251"/>
        <end position="275"/>
    </location>
</feature>
<dbReference type="Pfam" id="PF17667">
    <property type="entry name" value="Pkinase_fungal"/>
    <property type="match status" value="2"/>
</dbReference>
<feature type="region of interest" description="Disordered" evidence="1">
    <location>
        <begin position="590"/>
        <end position="618"/>
    </location>
</feature>
<feature type="domain" description="Fungal-type protein kinase" evidence="2">
    <location>
        <begin position="653"/>
        <end position="693"/>
    </location>
</feature>
<evidence type="ECO:0000259" key="2">
    <source>
        <dbReference type="Pfam" id="PF17667"/>
    </source>
</evidence>
<dbReference type="HOGENOM" id="CLU_009217_0_0_1"/>
<dbReference type="PANTHER" id="PTHR38248:SF2">
    <property type="entry name" value="FUNK1 11"/>
    <property type="match status" value="1"/>
</dbReference>
<reference evidence="3 4" key="1">
    <citation type="submission" date="2013-12" db="EMBL/GenBank/DDBJ databases">
        <authorList>
            <person name="Cubeta M."/>
            <person name="Pakala S."/>
            <person name="Fedorova N."/>
            <person name="Thomas E."/>
            <person name="Dean R."/>
            <person name="Jabaji S."/>
            <person name="Neate S."/>
            <person name="Toda T."/>
            <person name="Tavantzis S."/>
            <person name="Vilgalys R."/>
            <person name="Bharathan N."/>
            <person name="Pakala S."/>
            <person name="Losada L.S."/>
            <person name="Zafar N."/>
            <person name="Nierman W."/>
        </authorList>
    </citation>
    <scope>NUCLEOTIDE SEQUENCE [LARGE SCALE GENOMIC DNA]</scope>
    <source>
        <strain evidence="3 4">123E</strain>
    </source>
</reference>
<evidence type="ECO:0000313" key="3">
    <source>
        <dbReference type="EMBL" id="KEP48359.1"/>
    </source>
</evidence>
<name>A0A074RND1_9AGAM</name>
<feature type="compositionally biased region" description="Polar residues" evidence="1">
    <location>
        <begin position="314"/>
        <end position="334"/>
    </location>
</feature>
<feature type="region of interest" description="Disordered" evidence="1">
    <location>
        <begin position="526"/>
        <end position="546"/>
    </location>
</feature>
<dbReference type="InterPro" id="IPR040976">
    <property type="entry name" value="Pkinase_fungal"/>
</dbReference>
<dbReference type="EMBL" id="AZST01000527">
    <property type="protein sequence ID" value="KEP48359.1"/>
    <property type="molecule type" value="Genomic_DNA"/>
</dbReference>
<dbReference type="SUPFAM" id="SSF56112">
    <property type="entry name" value="Protein kinase-like (PK-like)"/>
    <property type="match status" value="1"/>
</dbReference>
<accession>A0A074RND1</accession>
<dbReference type="Proteomes" id="UP000027456">
    <property type="component" value="Unassembled WGS sequence"/>
</dbReference>
<protein>
    <submittedName>
        <fullName evidence="3">APH domain protein</fullName>
    </submittedName>
</protein>
<evidence type="ECO:0000256" key="1">
    <source>
        <dbReference type="SAM" id="MobiDB-lite"/>
    </source>
</evidence>
<sequence>MVRYLEDEMRGAIFCDPNFVANFLAIDKEKLHLLEKELNKRLKNTQAMLDNSIAAEHQLYGPILGVLRSIKEAADTVRATHNLEALGTNFEDYHATTISGDDPDTQLIKPDLVLFEDDGRDQRRWETLMMPTEVKAKHTYRKVGIKQLTRYARAVFAHQIHRRHLYGMVICKWSATFVRFDRSGIVHSEPIDMLANPKGFQRAFAGLMMLDRSAFGYDTAFTTEPVPGGRQEYYVDLPDVAFPFDNTNLAPTYEPPATADSTPSSNSPVQLSASRQLSTRKFRVMERLCHRKSIHGRATIVLRLREVQNHSEQSESATAQTSRMTRSRTQSQKGQPKWEEVPGGREYVLKLMWRDPNKRQEGEILKHLEGEYGVAQCQWYSDVLLWGASCHEPGAPSCDECCDVTPAQAVVRQVKNLEDLDVVVAEEEEGKEPQYAEVETDDYVGELYTHRMARIYTWVLFSSVGRLLWTAESPCQFLETVLDSILGYWQVFNRGILHRDISDGNVLIADPGWGYKLRKWKLDQESKVRDGQQSTGAQNHPLAESRRLAHETIEQLERDPSGFLSDYDLAATHNGMEPELFGRTCASDGNPISPISDTGDTASMGPPMKRPRRDSSSASFNFSIGTGWEKVTSEEPGLSPIIGPNNKAFKQIDFRTGTPTFMSTRILQITIGSRYEHHFMDDLESFFWLILWCVVQHVDLGPDDNENNNVPAQRALELLKQLDRADSDFEGLAGAKQLMLTRCHTGKIKTDLKDCGNTWAHDPTIVRVILELGDYFFKLTIDDSPLSQYVPETVFPQIVGILSEALKEMRLGLQSPVAQL</sequence>
<keyword evidence="4" id="KW-1185">Reference proteome</keyword>